<dbReference type="InterPro" id="IPR033122">
    <property type="entry name" value="LETM1-like_RBD"/>
</dbReference>
<name>A0A8J2T9N9_ZYGB2</name>
<sequence length="413" mass="47907">MLRIKSLPLKFMPIRIKPQSGILSMNLLQPGCTCLGARRFQSNDPPVTKPVVVQKPPLMTRIKQEINHYRQGTKLLGLEIKISFRLLLRMSAGYELSRREMIQLKRTTGDISRLVPFAAFIVIPFMELLLPVALKVFPNLLPSTYESHGDKQSKLERLRSTRKLVSQTIKENKSHFKPANISDHQKSVFNSFYEHVRVHGEPESREQLLEVARLFTDDTVLDNVTRPYLVALAKYLNLQPFGTDVMLRYRIRYKMLQLKKDDFTIYYEGVDRLSPAELFTACASRGIRTSQVPPEVLRQNLRVWLDMRRDKIPSTLLLMATAFNYGDISSQKSLYDALCDVLSGIPDELYHEVKVHVVQEPNISPEQRLVQLREQEEMLKEERQQEKNEVVKVRDNLSLDDWEKKQRSKQTSA</sequence>
<proteinExistence type="predicted"/>
<evidence type="ECO:0000256" key="8">
    <source>
        <dbReference type="SAM" id="Coils"/>
    </source>
</evidence>
<dbReference type="PANTHER" id="PTHR14009">
    <property type="entry name" value="LEUCINE ZIPPER-EF-HAND CONTAINING TRANSMEMBRANE PROTEIN"/>
    <property type="match status" value="1"/>
</dbReference>
<keyword evidence="6 9" id="KW-0472">Membrane</keyword>
<protein>
    <submittedName>
        <fullName evidence="11">ZYBA0S08-03796g1_1</fullName>
    </submittedName>
</protein>
<dbReference type="PANTHER" id="PTHR14009:SF11">
    <property type="entry name" value="LETM1 DOMAIN-CONTAINING PROTEIN YLH47, MITOCHONDRIAL"/>
    <property type="match status" value="1"/>
</dbReference>
<evidence type="ECO:0000259" key="10">
    <source>
        <dbReference type="PROSITE" id="PS51758"/>
    </source>
</evidence>
<evidence type="ECO:0000256" key="3">
    <source>
        <dbReference type="ARBA" id="ARBA00022792"/>
    </source>
</evidence>
<dbReference type="InterPro" id="IPR044202">
    <property type="entry name" value="LETM1/MDM38-like"/>
</dbReference>
<feature type="domain" description="Letm1 RBD" evidence="10">
    <location>
        <begin position="154"/>
        <end position="347"/>
    </location>
</feature>
<dbReference type="GO" id="GO:0030003">
    <property type="term" value="P:intracellular monoatomic cation homeostasis"/>
    <property type="evidence" value="ECO:0007669"/>
    <property type="project" value="TreeGrafter"/>
</dbReference>
<dbReference type="EMBL" id="HG316461">
    <property type="protein sequence ID" value="CDF90818.1"/>
    <property type="molecule type" value="Genomic_DNA"/>
</dbReference>
<gene>
    <name evidence="11" type="ORF">BN860_03796g</name>
</gene>
<feature type="coiled-coil region" evidence="8">
    <location>
        <begin position="369"/>
        <end position="396"/>
    </location>
</feature>
<dbReference type="Pfam" id="PF07766">
    <property type="entry name" value="LETM1_RBD"/>
    <property type="match status" value="1"/>
</dbReference>
<keyword evidence="8" id="KW-0175">Coiled coil</keyword>
<dbReference type="OrthoDB" id="275278at2759"/>
<dbReference type="PROSITE" id="PS51758">
    <property type="entry name" value="LETM1_RBD"/>
    <property type="match status" value="1"/>
</dbReference>
<organism evidence="11 12">
    <name type="scientific">Zygosaccharomyces bailii (strain CLIB 213 / ATCC 58445 / CBS 680 / BCRC 21525 / NBRC 1098 / NCYC 1416 / NRRL Y-2227)</name>
    <dbReference type="NCBI Taxonomy" id="1333698"/>
    <lineage>
        <taxon>Eukaryota</taxon>
        <taxon>Fungi</taxon>
        <taxon>Dikarya</taxon>
        <taxon>Ascomycota</taxon>
        <taxon>Saccharomycotina</taxon>
        <taxon>Saccharomycetes</taxon>
        <taxon>Saccharomycetales</taxon>
        <taxon>Saccharomycetaceae</taxon>
        <taxon>Zygosaccharomyces</taxon>
    </lineage>
</organism>
<keyword evidence="5 7" id="KW-0496">Mitochondrion</keyword>
<comment type="subcellular location">
    <subcellularLocation>
        <location evidence="1">Mitochondrion inner membrane</location>
        <topology evidence="1">Single-pass membrane protein</topology>
    </subcellularLocation>
</comment>
<accession>A0A8J2T9N9</accession>
<keyword evidence="12" id="KW-1185">Reference proteome</keyword>
<evidence type="ECO:0000256" key="6">
    <source>
        <dbReference type="ARBA" id="ARBA00023136"/>
    </source>
</evidence>
<evidence type="ECO:0000256" key="9">
    <source>
        <dbReference type="SAM" id="Phobius"/>
    </source>
</evidence>
<feature type="transmembrane region" description="Helical" evidence="9">
    <location>
        <begin position="114"/>
        <end position="134"/>
    </location>
</feature>
<evidence type="ECO:0000256" key="5">
    <source>
        <dbReference type="ARBA" id="ARBA00023128"/>
    </source>
</evidence>
<keyword evidence="3" id="KW-0999">Mitochondrion inner membrane</keyword>
<reference evidence="12" key="1">
    <citation type="journal article" date="2013" name="Genome Announc.">
        <title>Genome sequence of the food spoilage yeast Zygosaccharomyces bailii CLIB 213(T).</title>
        <authorList>
            <person name="Galeote V."/>
            <person name="Bigey F."/>
            <person name="Devillers H."/>
            <person name="Neuveglise C."/>
            <person name="Dequin S."/>
        </authorList>
    </citation>
    <scope>NUCLEOTIDE SEQUENCE [LARGE SCALE GENOMIC DNA]</scope>
    <source>
        <strain evidence="12">CLIB 213 / ATCC 58445 / CBS 680 / CCRC 21525 / NBRC 1098 / NCYC 1416 / NRRL Y-2227</strain>
    </source>
</reference>
<keyword evidence="4 9" id="KW-1133">Transmembrane helix</keyword>
<dbReference type="GO" id="GO:0005743">
    <property type="term" value="C:mitochondrial inner membrane"/>
    <property type="evidence" value="ECO:0007669"/>
    <property type="project" value="UniProtKB-SubCell"/>
</dbReference>
<evidence type="ECO:0000313" key="12">
    <source>
        <dbReference type="Proteomes" id="UP000019375"/>
    </source>
</evidence>
<evidence type="ECO:0000256" key="2">
    <source>
        <dbReference type="ARBA" id="ARBA00022692"/>
    </source>
</evidence>
<evidence type="ECO:0000256" key="1">
    <source>
        <dbReference type="ARBA" id="ARBA00004434"/>
    </source>
</evidence>
<evidence type="ECO:0000313" key="11">
    <source>
        <dbReference type="EMBL" id="CDF90818.1"/>
    </source>
</evidence>
<evidence type="ECO:0000256" key="4">
    <source>
        <dbReference type="ARBA" id="ARBA00022989"/>
    </source>
</evidence>
<dbReference type="GO" id="GO:0043022">
    <property type="term" value="F:ribosome binding"/>
    <property type="evidence" value="ECO:0007669"/>
    <property type="project" value="InterPro"/>
</dbReference>
<dbReference type="Proteomes" id="UP000019375">
    <property type="component" value="Unassembled WGS sequence"/>
</dbReference>
<dbReference type="AlphaFoldDB" id="A0A8J2T9N9"/>
<evidence type="ECO:0000256" key="7">
    <source>
        <dbReference type="PROSITE-ProRule" id="PRU01094"/>
    </source>
</evidence>
<keyword evidence="2 9" id="KW-0812">Transmembrane</keyword>